<evidence type="ECO:0000259" key="5">
    <source>
        <dbReference type="Pfam" id="PF00849"/>
    </source>
</evidence>
<dbReference type="PANTHER" id="PTHR21600">
    <property type="entry name" value="MITOCHONDRIAL RNA PSEUDOURIDINE SYNTHASE"/>
    <property type="match status" value="1"/>
</dbReference>
<feature type="domain" description="Pseudouridine synthase RsuA/RluA-like" evidence="5">
    <location>
        <begin position="13"/>
        <end position="165"/>
    </location>
</feature>
<dbReference type="EC" id="5.4.99.-" evidence="4"/>
<proteinExistence type="inferred from homology"/>
<evidence type="ECO:0000313" key="7">
    <source>
        <dbReference type="Proteomes" id="UP000034231"/>
    </source>
</evidence>
<evidence type="ECO:0000256" key="4">
    <source>
        <dbReference type="RuleBase" id="RU362028"/>
    </source>
</evidence>
<organism evidence="6 7">
    <name type="scientific">Candidatus Shapirobacteria bacterium GW2011_GWE1_38_10</name>
    <dbReference type="NCBI Taxonomy" id="1618488"/>
    <lineage>
        <taxon>Bacteria</taxon>
        <taxon>Candidatus Shapironibacteriota</taxon>
    </lineage>
</organism>
<dbReference type="NCBIfam" id="TIGR00005">
    <property type="entry name" value="rluA_subfam"/>
    <property type="match status" value="1"/>
</dbReference>
<dbReference type="InterPro" id="IPR006145">
    <property type="entry name" value="PsdUridine_synth_RsuA/RluA"/>
</dbReference>
<dbReference type="GO" id="GO:0000455">
    <property type="term" value="P:enzyme-directed rRNA pseudouridine synthesis"/>
    <property type="evidence" value="ECO:0007669"/>
    <property type="project" value="TreeGrafter"/>
</dbReference>
<dbReference type="PATRIC" id="fig|1618488.3.peg.252"/>
<dbReference type="GO" id="GO:0003723">
    <property type="term" value="F:RNA binding"/>
    <property type="evidence" value="ECO:0007669"/>
    <property type="project" value="InterPro"/>
</dbReference>
<comment type="similarity">
    <text evidence="1 4">Belongs to the pseudouridine synthase RluA family.</text>
</comment>
<dbReference type="EMBL" id="LBTX01000005">
    <property type="protein sequence ID" value="KKQ50467.1"/>
    <property type="molecule type" value="Genomic_DNA"/>
</dbReference>
<dbReference type="InterPro" id="IPR006225">
    <property type="entry name" value="PsdUridine_synth_RluC/D"/>
</dbReference>
<evidence type="ECO:0000256" key="3">
    <source>
        <dbReference type="PIRSR" id="PIRSR606225-1"/>
    </source>
</evidence>
<evidence type="ECO:0000256" key="2">
    <source>
        <dbReference type="ARBA" id="ARBA00023235"/>
    </source>
</evidence>
<protein>
    <recommendedName>
        <fullName evidence="4">Pseudouridine synthase</fullName>
        <ecNumber evidence="4">5.4.99.-</ecNumber>
    </recommendedName>
</protein>
<dbReference type="PROSITE" id="PS01129">
    <property type="entry name" value="PSI_RLU"/>
    <property type="match status" value="1"/>
</dbReference>
<dbReference type="InterPro" id="IPR020103">
    <property type="entry name" value="PsdUridine_synth_cat_dom_sf"/>
</dbReference>
<dbReference type="CDD" id="cd02869">
    <property type="entry name" value="PseudoU_synth_RluA_like"/>
    <property type="match status" value="1"/>
</dbReference>
<dbReference type="Proteomes" id="UP000034231">
    <property type="component" value="Unassembled WGS sequence"/>
</dbReference>
<sequence length="223" mass="25522">MEEKAKIVYKDEDILVLNKKAGVVCTKEGRQNSETLEDWLIEKFEDNKIPRQGIVHRLDKGTSGLMVVARTTEARNKLLEIFRKREIKKVYLALIGGDLPEKGEVKVPIARSKYVFGKFAASEEGKEAETHFKIIKKYKHLDKVYSLIEINLMTGRTHQIRVHFSYLGWPLVGDLTYGGKELLGLKRPFLQAKKLEFGQPMTGKELSFESDLADDLQEVLDQL</sequence>
<gene>
    <name evidence="6" type="ORF">US68_C0005G0034</name>
</gene>
<reference evidence="6 7" key="1">
    <citation type="journal article" date="2015" name="Nature">
        <title>rRNA introns, odd ribosomes, and small enigmatic genomes across a large radiation of phyla.</title>
        <authorList>
            <person name="Brown C.T."/>
            <person name="Hug L.A."/>
            <person name="Thomas B.C."/>
            <person name="Sharon I."/>
            <person name="Castelle C.J."/>
            <person name="Singh A."/>
            <person name="Wilkins M.J."/>
            <person name="Williams K.H."/>
            <person name="Banfield J.F."/>
        </authorList>
    </citation>
    <scope>NUCLEOTIDE SEQUENCE [LARGE SCALE GENOMIC DNA]</scope>
</reference>
<dbReference type="Gene3D" id="3.30.2350.10">
    <property type="entry name" value="Pseudouridine synthase"/>
    <property type="match status" value="1"/>
</dbReference>
<comment type="function">
    <text evidence="4">Responsible for synthesis of pseudouridine from uracil.</text>
</comment>
<dbReference type="InterPro" id="IPR006224">
    <property type="entry name" value="PsdUridine_synth_RluA-like_CS"/>
</dbReference>
<keyword evidence="2 4" id="KW-0413">Isomerase</keyword>
<dbReference type="SUPFAM" id="SSF55120">
    <property type="entry name" value="Pseudouridine synthase"/>
    <property type="match status" value="1"/>
</dbReference>
<dbReference type="GO" id="GO:0009982">
    <property type="term" value="F:pseudouridine synthase activity"/>
    <property type="evidence" value="ECO:0007669"/>
    <property type="project" value="InterPro"/>
</dbReference>
<dbReference type="PANTHER" id="PTHR21600:SF44">
    <property type="entry name" value="RIBOSOMAL LARGE SUBUNIT PSEUDOURIDINE SYNTHASE D"/>
    <property type="match status" value="1"/>
</dbReference>
<dbReference type="Pfam" id="PF00849">
    <property type="entry name" value="PseudoU_synth_2"/>
    <property type="match status" value="1"/>
</dbReference>
<feature type="active site" evidence="3">
    <location>
        <position position="59"/>
    </location>
</feature>
<comment type="catalytic activity">
    <reaction evidence="4">
        <text>a uridine in RNA = a pseudouridine in RNA</text>
        <dbReference type="Rhea" id="RHEA:48348"/>
        <dbReference type="Rhea" id="RHEA-COMP:12068"/>
        <dbReference type="Rhea" id="RHEA-COMP:12069"/>
        <dbReference type="ChEBI" id="CHEBI:65314"/>
        <dbReference type="ChEBI" id="CHEBI:65315"/>
    </reaction>
</comment>
<dbReference type="InterPro" id="IPR050188">
    <property type="entry name" value="RluA_PseudoU_synthase"/>
</dbReference>
<accession>A0A0G0I7E4</accession>
<evidence type="ECO:0000313" key="6">
    <source>
        <dbReference type="EMBL" id="KKQ50467.1"/>
    </source>
</evidence>
<dbReference type="AlphaFoldDB" id="A0A0G0I7E4"/>
<name>A0A0G0I7E4_9BACT</name>
<dbReference type="GO" id="GO:0140098">
    <property type="term" value="F:catalytic activity, acting on RNA"/>
    <property type="evidence" value="ECO:0007669"/>
    <property type="project" value="UniProtKB-ARBA"/>
</dbReference>
<evidence type="ECO:0000256" key="1">
    <source>
        <dbReference type="ARBA" id="ARBA00010876"/>
    </source>
</evidence>
<comment type="caution">
    <text evidence="6">The sequence shown here is derived from an EMBL/GenBank/DDBJ whole genome shotgun (WGS) entry which is preliminary data.</text>
</comment>